<evidence type="ECO:0000313" key="2">
    <source>
        <dbReference type="EMBL" id="KAJ1136336.1"/>
    </source>
</evidence>
<gene>
    <name evidence="2" type="ORF">NDU88_002753</name>
</gene>
<comment type="caution">
    <text evidence="2">The sequence shown here is derived from an EMBL/GenBank/DDBJ whole genome shotgun (WGS) entry which is preliminary data.</text>
</comment>
<keyword evidence="3" id="KW-1185">Reference proteome</keyword>
<dbReference type="AlphaFoldDB" id="A0AAV7Q7L5"/>
<dbReference type="Proteomes" id="UP001066276">
    <property type="component" value="Chromosome 6"/>
</dbReference>
<protein>
    <submittedName>
        <fullName evidence="2">Uncharacterized protein</fullName>
    </submittedName>
</protein>
<name>A0AAV7Q7L5_PLEWA</name>
<dbReference type="EMBL" id="JANPWB010000010">
    <property type="protein sequence ID" value="KAJ1136336.1"/>
    <property type="molecule type" value="Genomic_DNA"/>
</dbReference>
<accession>A0AAV7Q7L5</accession>
<evidence type="ECO:0000313" key="3">
    <source>
        <dbReference type="Proteomes" id="UP001066276"/>
    </source>
</evidence>
<feature type="region of interest" description="Disordered" evidence="1">
    <location>
        <begin position="1"/>
        <end position="27"/>
    </location>
</feature>
<proteinExistence type="predicted"/>
<sequence>MRRTCAAPGAYTKEEPAEQTRGPMPAGPHMVFGGKTWALAGPWVYNDREQSPWVVPGGVLAEACEAAYRATAPTRPSWMISQRERGQDGPIGPATKLQHAGCEAAVGLHT</sequence>
<reference evidence="2" key="1">
    <citation type="journal article" date="2022" name="bioRxiv">
        <title>Sequencing and chromosome-scale assembly of the giantPleurodeles waltlgenome.</title>
        <authorList>
            <person name="Brown T."/>
            <person name="Elewa A."/>
            <person name="Iarovenko S."/>
            <person name="Subramanian E."/>
            <person name="Araus A.J."/>
            <person name="Petzold A."/>
            <person name="Susuki M."/>
            <person name="Suzuki K.-i.T."/>
            <person name="Hayashi T."/>
            <person name="Toyoda A."/>
            <person name="Oliveira C."/>
            <person name="Osipova E."/>
            <person name="Leigh N.D."/>
            <person name="Simon A."/>
            <person name="Yun M.H."/>
        </authorList>
    </citation>
    <scope>NUCLEOTIDE SEQUENCE</scope>
    <source>
        <strain evidence="2">20211129_DDA</strain>
        <tissue evidence="2">Liver</tissue>
    </source>
</reference>
<evidence type="ECO:0000256" key="1">
    <source>
        <dbReference type="SAM" id="MobiDB-lite"/>
    </source>
</evidence>
<feature type="region of interest" description="Disordered" evidence="1">
    <location>
        <begin position="75"/>
        <end position="95"/>
    </location>
</feature>
<organism evidence="2 3">
    <name type="scientific">Pleurodeles waltl</name>
    <name type="common">Iberian ribbed newt</name>
    <dbReference type="NCBI Taxonomy" id="8319"/>
    <lineage>
        <taxon>Eukaryota</taxon>
        <taxon>Metazoa</taxon>
        <taxon>Chordata</taxon>
        <taxon>Craniata</taxon>
        <taxon>Vertebrata</taxon>
        <taxon>Euteleostomi</taxon>
        <taxon>Amphibia</taxon>
        <taxon>Batrachia</taxon>
        <taxon>Caudata</taxon>
        <taxon>Salamandroidea</taxon>
        <taxon>Salamandridae</taxon>
        <taxon>Pleurodelinae</taxon>
        <taxon>Pleurodeles</taxon>
    </lineage>
</organism>